<dbReference type="GO" id="GO:0106073">
    <property type="term" value="F:dolichyl pyrophosphate Glc2Man9GlcNAc2 alpha-1,2-glucosyltransferase activity"/>
    <property type="evidence" value="ECO:0007669"/>
    <property type="project" value="UniProtKB-UniRule"/>
</dbReference>
<proteinExistence type="inferred from homology"/>
<dbReference type="RefSeq" id="XP_004355050.1">
    <property type="nucleotide sequence ID" value="XM_004354998.1"/>
</dbReference>
<dbReference type="PANTHER" id="PTHR12989:SF10">
    <property type="entry name" value="DOL-P-GLC:GLC(2)MAN(9)GLCNAC(2)-PP-DOL ALPHA-1,2-GLUCOSYLTRANSFERASE-RELATED"/>
    <property type="match status" value="1"/>
</dbReference>
<dbReference type="AlphaFoldDB" id="L8HJ96"/>
<dbReference type="PANTHER" id="PTHR12989">
    <property type="entry name" value="ALPHA-1,2-GLUCOSYLTRANSFERASE ALG10"/>
    <property type="match status" value="1"/>
</dbReference>
<evidence type="ECO:0000256" key="3">
    <source>
        <dbReference type="ARBA" id="ARBA00010600"/>
    </source>
</evidence>
<feature type="region of interest" description="Disordered" evidence="15">
    <location>
        <begin position="443"/>
        <end position="475"/>
    </location>
</feature>
<evidence type="ECO:0000256" key="5">
    <source>
        <dbReference type="ARBA" id="ARBA00018512"/>
    </source>
</evidence>
<feature type="transmembrane region" description="Helical" evidence="14">
    <location>
        <begin position="233"/>
        <end position="253"/>
    </location>
</feature>
<feature type="transmembrane region" description="Helical" evidence="14">
    <location>
        <begin position="391"/>
        <end position="419"/>
    </location>
</feature>
<comment type="similarity">
    <text evidence="3 14">Belongs to the ALG10 glucosyltransferase family.</text>
</comment>
<keyword evidence="11 14" id="KW-0472">Membrane</keyword>
<evidence type="ECO:0000256" key="12">
    <source>
        <dbReference type="ARBA" id="ARBA00044727"/>
    </source>
</evidence>
<comment type="subcellular location">
    <subcellularLocation>
        <location evidence="1">Endoplasmic reticulum membrane</location>
        <topology evidence="1">Multi-pass membrane protein</topology>
    </subcellularLocation>
</comment>
<gene>
    <name evidence="16" type="ORF">ACA1_006100</name>
</gene>
<feature type="transmembrane region" description="Helical" evidence="14">
    <location>
        <begin position="94"/>
        <end position="112"/>
    </location>
</feature>
<feature type="transmembrane region" description="Helical" evidence="14">
    <location>
        <begin position="132"/>
        <end position="152"/>
    </location>
</feature>
<dbReference type="PIRSF" id="PIRSF028810">
    <property type="entry name" value="Alpha1_2_glucosyltferase_Alg10"/>
    <property type="match status" value="1"/>
</dbReference>
<dbReference type="EMBL" id="KB007817">
    <property type="protein sequence ID" value="ELR24476.1"/>
    <property type="molecule type" value="Genomic_DNA"/>
</dbReference>
<evidence type="ECO:0000256" key="6">
    <source>
        <dbReference type="ARBA" id="ARBA00022676"/>
    </source>
</evidence>
<dbReference type="GO" id="GO:0005789">
    <property type="term" value="C:endoplasmic reticulum membrane"/>
    <property type="evidence" value="ECO:0007669"/>
    <property type="project" value="UniProtKB-SubCell"/>
</dbReference>
<feature type="transmembrane region" description="Helical" evidence="14">
    <location>
        <begin position="273"/>
        <end position="297"/>
    </location>
</feature>
<keyword evidence="7" id="KW-0808">Transferase</keyword>
<evidence type="ECO:0000256" key="13">
    <source>
        <dbReference type="ARBA" id="ARBA00048064"/>
    </source>
</evidence>
<evidence type="ECO:0000256" key="1">
    <source>
        <dbReference type="ARBA" id="ARBA00004477"/>
    </source>
</evidence>
<reference evidence="16 17" key="1">
    <citation type="journal article" date="2013" name="Genome Biol.">
        <title>Genome of Acanthamoeba castellanii highlights extensive lateral gene transfer and early evolution of tyrosine kinase signaling.</title>
        <authorList>
            <person name="Clarke M."/>
            <person name="Lohan A.J."/>
            <person name="Liu B."/>
            <person name="Lagkouvardos I."/>
            <person name="Roy S."/>
            <person name="Zafar N."/>
            <person name="Bertelli C."/>
            <person name="Schilde C."/>
            <person name="Kianianmomeni A."/>
            <person name="Burglin T.R."/>
            <person name="Frech C."/>
            <person name="Turcotte B."/>
            <person name="Kopec K.O."/>
            <person name="Synnott J.M."/>
            <person name="Choo C."/>
            <person name="Paponov I."/>
            <person name="Finkler A."/>
            <person name="Soon Heng Tan C."/>
            <person name="Hutchins A.P."/>
            <person name="Weinmeier T."/>
            <person name="Rattei T."/>
            <person name="Chu J.S."/>
            <person name="Gimenez G."/>
            <person name="Irimia M."/>
            <person name="Rigden D.J."/>
            <person name="Fitzpatrick D.A."/>
            <person name="Lorenzo-Morales J."/>
            <person name="Bateman A."/>
            <person name="Chiu C.H."/>
            <person name="Tang P."/>
            <person name="Hegemann P."/>
            <person name="Fromm H."/>
            <person name="Raoult D."/>
            <person name="Greub G."/>
            <person name="Miranda-Saavedra D."/>
            <person name="Chen N."/>
            <person name="Nash P."/>
            <person name="Ginger M.L."/>
            <person name="Horn M."/>
            <person name="Schaap P."/>
            <person name="Caler L."/>
            <person name="Loftus B."/>
        </authorList>
    </citation>
    <scope>NUCLEOTIDE SEQUENCE [LARGE SCALE GENOMIC DNA]</scope>
    <source>
        <strain evidence="16 17">Neff</strain>
    </source>
</reference>
<keyword evidence="17" id="KW-1185">Reference proteome</keyword>
<dbReference type="OrthoDB" id="4769at2759"/>
<dbReference type="Pfam" id="PF04922">
    <property type="entry name" value="DIE2_ALG10"/>
    <property type="match status" value="1"/>
</dbReference>
<dbReference type="VEuPathDB" id="AmoebaDB:ACA1_006100"/>
<dbReference type="GeneID" id="14925501"/>
<dbReference type="GO" id="GO:0006488">
    <property type="term" value="P:dolichol-linked oligosaccharide biosynthetic process"/>
    <property type="evidence" value="ECO:0007669"/>
    <property type="project" value="UniProtKB-UniRule"/>
</dbReference>
<dbReference type="InterPro" id="IPR016900">
    <property type="entry name" value="Alg10"/>
</dbReference>
<evidence type="ECO:0000256" key="10">
    <source>
        <dbReference type="ARBA" id="ARBA00022989"/>
    </source>
</evidence>
<name>L8HJ96_ACACF</name>
<comment type="pathway">
    <text evidence="2">Protein modification; protein glycosylation.</text>
</comment>
<evidence type="ECO:0000313" key="16">
    <source>
        <dbReference type="EMBL" id="ELR24476.1"/>
    </source>
</evidence>
<keyword evidence="8 14" id="KW-0812">Transmembrane</keyword>
<dbReference type="EC" id="2.4.1.256" evidence="4 14"/>
<evidence type="ECO:0000256" key="8">
    <source>
        <dbReference type="ARBA" id="ARBA00022692"/>
    </source>
</evidence>
<dbReference type="STRING" id="1257118.L8HJ96"/>
<keyword evidence="9" id="KW-0256">Endoplasmic reticulum</keyword>
<comment type="catalytic activity">
    <reaction evidence="13">
        <text>an alpha-D-Glc-(1-&gt;3)-alpha-D-Glc-(1-&gt;3)-alpha-D-Man-(1-&gt;2)-alpha-D-Man-(1-&gt;2)-alpha-D-Man-(1-&gt;3)-[alpha-D-Man-(1-&gt;2)-alpha-D-Man-(1-&gt;3)-[alpha-D-Man-(1-&gt;2)-alpha-D-Man-(1-&gt;6)]-alpha-D-Man-(1-&gt;6)]-beta-D-Man-(1-&gt;4)-beta-D-GlcNAc-(1-&gt;4)-alpha-D-GlcNAc-diphospho-di-trans,poly-cis-dolichol + a di-trans,poly-cis-dolichyl beta-D-glucosyl phosphate = a alpha-D-Glc-(1-&gt;2)-alpha-D-Glc-(1-&gt;3)-alpha-D-Glc-(1-&gt;3)-alpha-D-Man-(1-&gt;2)-alpha-D-Man-(1-&gt;2)-alpha-D-Man-(1-&gt;3)-[alpha-D-Man-(1-&gt;2)-alpha-D-Man-(1-&gt;3)-[alpha-D-Man-(1-&gt;2)-alpha-D-Man-(1-&gt;6)]-alpha-D-Man-(1-&gt;6)]-beta-D-Man-(1-&gt;4)-beta-D-GlcNAc-(1-&gt;4)-alpha-D-GlcNAc-diphospho-di-trans,poly-cis-dolichol + a di-trans,poly-cis-dolichyl phosphate + H(+)</text>
        <dbReference type="Rhea" id="RHEA:29543"/>
        <dbReference type="Rhea" id="RHEA-COMP:19498"/>
        <dbReference type="Rhea" id="RHEA-COMP:19502"/>
        <dbReference type="Rhea" id="RHEA-COMP:19512"/>
        <dbReference type="Rhea" id="RHEA-COMP:19522"/>
        <dbReference type="ChEBI" id="CHEBI:15378"/>
        <dbReference type="ChEBI" id="CHEBI:57525"/>
        <dbReference type="ChEBI" id="CHEBI:57683"/>
        <dbReference type="ChEBI" id="CHEBI:132522"/>
        <dbReference type="ChEBI" id="CHEBI:132523"/>
        <dbReference type="EC" id="2.4.1.256"/>
    </reaction>
    <physiologicalReaction direction="left-to-right" evidence="13">
        <dbReference type="Rhea" id="RHEA:29544"/>
    </physiologicalReaction>
</comment>
<feature type="transmembrane region" description="Helical" evidence="14">
    <location>
        <begin position="309"/>
        <end position="328"/>
    </location>
</feature>
<evidence type="ECO:0000256" key="9">
    <source>
        <dbReference type="ARBA" id="ARBA00022824"/>
    </source>
</evidence>
<sequence length="523" mass="59026">MGAWWVGTLLLGGYAALAGITDHYVGSQPYMTERYCRGEFWVWDPMITTFPGLYFIFALLFKVADAVRQAAGLHHNYGAWSLCSVEAMRGMNTLFGVLNFFLFYQLVAMLYHHNQTSSSLRAGRGYRSAQRVLMALLPHLFPVQFFFYFLYYTDTVSTFFVFLCYYLSLCDRTTLSGLVGFLAVACRQTNIVWVCFIAFSMVLRQYYKSRGGSDGAASTLGLLRFAVQNSRSICARLWTFLVLAASFLVFVYLNEGIVIGDRTQHSPRLHFVQLFYFLAFTAAWVWPRLLLGVVGGVRRRGWSVIVKHNAVHFVIGAVATLPIILYLIHNYTYAHPYLLADNRHYPFYVWKNFFRRNENFKYAYSLVYYAAGFALWKLLGTKVSPLWRLAYFACTAVVLVPASLLEFRYFIIPFLFLLLHTMPSAPGLIDASVCCASSSSSSARHTATCTKDGSGGRAGQGRGEKDRRKKPRSDGAGALLDKANLACLAVECLTFVAVNAATLYIFALRPFAWPSGEVARIMW</sequence>
<comment type="function">
    <text evidence="12">Dol-P-Glc:Glc(2)Man(9)GlcNAc(2)-PP-Dol alpha-1,2-glucosyltransferase that operates in the biosynthetic pathway of dolichol-linked oligosaccharides, the glycan precursors employed in protein asparagine (N)-glycosylation. The assembly of dolichol-linked oligosaccharides begins on the cytosolic side of the endoplasmic reticulum membrane and finishes in its lumen. The sequential addition of sugars to dolichol pyrophosphate produces dolichol-linked oligosaccharides containing fourteen sugars, including two GlcNAcs, nine mannoses and three glucoses. Once assembled, the oligosaccharide is transferred from the lipid to nascent proteins by oligosaccharyltransferases. In the lumen of the endoplasmic reticulum, adds the third and last glucose residue from dolichyl phosphate glucose (Dol-P-Glc) onto the lipid-linked oligosaccharide intermediate Glc(2)Man(9)GlcNAc(2)-PP-Dol to produce Glc(3)Man(9)GlcNAc(2)-PP-Dol.</text>
</comment>
<evidence type="ECO:0000313" key="17">
    <source>
        <dbReference type="Proteomes" id="UP000011083"/>
    </source>
</evidence>
<organism evidence="16 17">
    <name type="scientific">Acanthamoeba castellanii (strain ATCC 30010 / Neff)</name>
    <dbReference type="NCBI Taxonomy" id="1257118"/>
    <lineage>
        <taxon>Eukaryota</taxon>
        <taxon>Amoebozoa</taxon>
        <taxon>Discosea</taxon>
        <taxon>Longamoebia</taxon>
        <taxon>Centramoebida</taxon>
        <taxon>Acanthamoebidae</taxon>
        <taxon>Acanthamoeba</taxon>
    </lineage>
</organism>
<keyword evidence="10 14" id="KW-1133">Transmembrane helix</keyword>
<feature type="transmembrane region" description="Helical" evidence="14">
    <location>
        <begin position="42"/>
        <end position="61"/>
    </location>
</feature>
<evidence type="ECO:0000256" key="7">
    <source>
        <dbReference type="ARBA" id="ARBA00022679"/>
    </source>
</evidence>
<evidence type="ECO:0000256" key="4">
    <source>
        <dbReference type="ARBA" id="ARBA00011967"/>
    </source>
</evidence>
<accession>L8HJ96</accession>
<keyword evidence="6 14" id="KW-0328">Glycosyltransferase</keyword>
<dbReference type="Proteomes" id="UP000011083">
    <property type="component" value="Unassembled WGS sequence"/>
</dbReference>
<evidence type="ECO:0000256" key="11">
    <source>
        <dbReference type="ARBA" id="ARBA00023136"/>
    </source>
</evidence>
<evidence type="ECO:0000256" key="14">
    <source>
        <dbReference type="PIRNR" id="PIRNR028810"/>
    </source>
</evidence>
<protein>
    <recommendedName>
        <fullName evidence="5 14">Dol-P-Glc:Glc(2)Man(9)GlcNAc(2)-PP-Dol alpha-1,2-glucosyltransferase</fullName>
        <ecNumber evidence="4 14">2.4.1.256</ecNumber>
    </recommendedName>
</protein>
<comment type="caution">
    <text evidence="14">Lacks conserved residue(s) required for the propagation of feature annotation.</text>
</comment>
<evidence type="ECO:0000256" key="15">
    <source>
        <dbReference type="SAM" id="MobiDB-lite"/>
    </source>
</evidence>
<feature type="transmembrane region" description="Helical" evidence="14">
    <location>
        <begin position="362"/>
        <end position="379"/>
    </location>
</feature>
<dbReference type="OMA" id="VWDSKIT"/>
<dbReference type="KEGG" id="acan:ACA1_006100"/>
<evidence type="ECO:0000256" key="2">
    <source>
        <dbReference type="ARBA" id="ARBA00004922"/>
    </source>
</evidence>